<gene>
    <name evidence="5" type="ORF">E1B00_05000</name>
</gene>
<comment type="caution">
    <text evidence="5">The sequence shown here is derived from an EMBL/GenBank/DDBJ whole genome shotgun (WGS) entry which is preliminary data.</text>
</comment>
<dbReference type="RefSeq" id="WP_139446267.1">
    <property type="nucleotide sequence ID" value="NZ_SMDR01000001.1"/>
</dbReference>
<organism evidence="5 6">
    <name type="scientific">Arenimonas terrae</name>
    <dbReference type="NCBI Taxonomy" id="2546226"/>
    <lineage>
        <taxon>Bacteria</taxon>
        <taxon>Pseudomonadati</taxon>
        <taxon>Pseudomonadota</taxon>
        <taxon>Gammaproteobacteria</taxon>
        <taxon>Lysobacterales</taxon>
        <taxon>Lysobacteraceae</taxon>
        <taxon>Arenimonas</taxon>
    </lineage>
</organism>
<dbReference type="OrthoDB" id="9801656at2"/>
<keyword evidence="1 5" id="KW-0808">Transferase</keyword>
<evidence type="ECO:0000256" key="1">
    <source>
        <dbReference type="ARBA" id="ARBA00022679"/>
    </source>
</evidence>
<dbReference type="InterPro" id="IPR051531">
    <property type="entry name" value="N-acetyltransferase"/>
</dbReference>
<dbReference type="Pfam" id="PF13302">
    <property type="entry name" value="Acetyltransf_3"/>
    <property type="match status" value="1"/>
</dbReference>
<keyword evidence="6" id="KW-1185">Reference proteome</keyword>
<comment type="similarity">
    <text evidence="3">Belongs to the acetyltransferase family. RimJ subfamily.</text>
</comment>
<dbReference type="SUPFAM" id="SSF55729">
    <property type="entry name" value="Acyl-CoA N-acyltransferases (Nat)"/>
    <property type="match status" value="1"/>
</dbReference>
<evidence type="ECO:0000256" key="2">
    <source>
        <dbReference type="ARBA" id="ARBA00023315"/>
    </source>
</evidence>
<reference evidence="5 6" key="1">
    <citation type="submission" date="2019-03" db="EMBL/GenBank/DDBJ databases">
        <title>Arenimonas daejeonensis sp. nov., isolated from compost.</title>
        <authorList>
            <person name="Jeon C.O."/>
        </authorList>
    </citation>
    <scope>NUCLEOTIDE SEQUENCE [LARGE SCALE GENOMIC DNA]</scope>
    <source>
        <strain evidence="5 6">R29</strain>
    </source>
</reference>
<dbReference type="EMBL" id="SMDR01000001">
    <property type="protein sequence ID" value="TNJ35124.1"/>
    <property type="molecule type" value="Genomic_DNA"/>
</dbReference>
<dbReference type="PROSITE" id="PS51186">
    <property type="entry name" value="GNAT"/>
    <property type="match status" value="1"/>
</dbReference>
<keyword evidence="2" id="KW-0012">Acyltransferase</keyword>
<evidence type="ECO:0000256" key="3">
    <source>
        <dbReference type="ARBA" id="ARBA00038502"/>
    </source>
</evidence>
<dbReference type="PANTHER" id="PTHR43792:SF8">
    <property type="entry name" value="[RIBOSOMAL PROTEIN US5]-ALANINE N-ACETYLTRANSFERASE"/>
    <property type="match status" value="1"/>
</dbReference>
<dbReference type="GO" id="GO:0016747">
    <property type="term" value="F:acyltransferase activity, transferring groups other than amino-acyl groups"/>
    <property type="evidence" value="ECO:0007669"/>
    <property type="project" value="InterPro"/>
</dbReference>
<dbReference type="PANTHER" id="PTHR43792">
    <property type="entry name" value="GNAT FAMILY, PUTATIVE (AFU_ORTHOLOGUE AFUA_3G00765)-RELATED-RELATED"/>
    <property type="match status" value="1"/>
</dbReference>
<dbReference type="InterPro" id="IPR000182">
    <property type="entry name" value="GNAT_dom"/>
</dbReference>
<sequence>MTAPVSLPFVFPSGAGLVRPWRREDRASLLRHADNPNVARYLSLRFPNPYTSADADAWFAFLDSQEDPEGWAIEVQGEAVGGIGVRRGAAEFAHSAELGYWLGEAYWRRGIVTAAVREVVPFVTERWGLARLTAYASARNVGSIHVLEGAGFVREGLVRARAFRDGHAYDHVMFGRVDPQRLREWMARYRR</sequence>
<feature type="domain" description="N-acetyltransferase" evidence="4">
    <location>
        <begin position="25"/>
        <end position="176"/>
    </location>
</feature>
<evidence type="ECO:0000259" key="4">
    <source>
        <dbReference type="PROSITE" id="PS51186"/>
    </source>
</evidence>
<proteinExistence type="inferred from homology"/>
<evidence type="ECO:0000313" key="5">
    <source>
        <dbReference type="EMBL" id="TNJ35124.1"/>
    </source>
</evidence>
<accession>A0A5C4RVS1</accession>
<evidence type="ECO:0000313" key="6">
    <source>
        <dbReference type="Proteomes" id="UP000305760"/>
    </source>
</evidence>
<dbReference type="InterPro" id="IPR016181">
    <property type="entry name" value="Acyl_CoA_acyltransferase"/>
</dbReference>
<dbReference type="AlphaFoldDB" id="A0A5C4RVS1"/>
<protein>
    <submittedName>
        <fullName evidence="5">N-acetyltransferase</fullName>
    </submittedName>
</protein>
<dbReference type="Proteomes" id="UP000305760">
    <property type="component" value="Unassembled WGS sequence"/>
</dbReference>
<name>A0A5C4RVS1_9GAMM</name>
<dbReference type="Gene3D" id="3.40.630.30">
    <property type="match status" value="1"/>
</dbReference>